<dbReference type="Gene3D" id="3.10.450.50">
    <property type="match status" value="1"/>
</dbReference>
<organism evidence="2 3">
    <name type="scientific">Ornithinibacillus halophilus</name>
    <dbReference type="NCBI Taxonomy" id="930117"/>
    <lineage>
        <taxon>Bacteria</taxon>
        <taxon>Bacillati</taxon>
        <taxon>Bacillota</taxon>
        <taxon>Bacilli</taxon>
        <taxon>Bacillales</taxon>
        <taxon>Bacillaceae</taxon>
        <taxon>Ornithinibacillus</taxon>
    </lineage>
</organism>
<evidence type="ECO:0000313" key="2">
    <source>
        <dbReference type="EMBL" id="SHG47585.1"/>
    </source>
</evidence>
<dbReference type="STRING" id="930117.SAMN05216225_103529"/>
<dbReference type="AlphaFoldDB" id="A0A1M5K4A1"/>
<reference evidence="2 3" key="1">
    <citation type="submission" date="2016-11" db="EMBL/GenBank/DDBJ databases">
        <authorList>
            <person name="Jaros S."/>
            <person name="Januszkiewicz K."/>
            <person name="Wedrychowicz H."/>
        </authorList>
    </citation>
    <scope>NUCLEOTIDE SEQUENCE [LARGE SCALE GENOMIC DNA]</scope>
    <source>
        <strain evidence="2 3">IBRC-M 10683</strain>
    </source>
</reference>
<evidence type="ECO:0000259" key="1">
    <source>
        <dbReference type="Pfam" id="PF12680"/>
    </source>
</evidence>
<evidence type="ECO:0000313" key="3">
    <source>
        <dbReference type="Proteomes" id="UP000183988"/>
    </source>
</evidence>
<protein>
    <submittedName>
        <fullName evidence="2">SnoaL-like domain-containing protein</fullName>
    </submittedName>
</protein>
<dbReference type="SUPFAM" id="SSF54427">
    <property type="entry name" value="NTF2-like"/>
    <property type="match status" value="1"/>
</dbReference>
<dbReference type="InterPro" id="IPR032710">
    <property type="entry name" value="NTF2-like_dom_sf"/>
</dbReference>
<dbReference type="EMBL" id="FQVW01000035">
    <property type="protein sequence ID" value="SHG47585.1"/>
    <property type="molecule type" value="Genomic_DNA"/>
</dbReference>
<dbReference type="RefSeq" id="WP_072891315.1">
    <property type="nucleotide sequence ID" value="NZ_FQVW01000035.1"/>
</dbReference>
<sequence length="124" mass="14206">MKVFSKEDCGNAPKKQLLKDFHIALTSNDIDFILDNITDNIVWEWVGDKELNGKDAIHEQINQWSNKKINELHLHHIITHGKTAAANGTIVFDNDEVVHFSNVFEFNNAGKNAKLKEWTSYIIC</sequence>
<gene>
    <name evidence="2" type="ORF">SAMN05216225_103529</name>
</gene>
<dbReference type="OrthoDB" id="6692273at2"/>
<feature type="domain" description="SnoaL-like" evidence="1">
    <location>
        <begin position="21"/>
        <end position="111"/>
    </location>
</feature>
<dbReference type="Pfam" id="PF12680">
    <property type="entry name" value="SnoaL_2"/>
    <property type="match status" value="1"/>
</dbReference>
<dbReference type="InterPro" id="IPR037401">
    <property type="entry name" value="SnoaL-like"/>
</dbReference>
<dbReference type="Proteomes" id="UP000183988">
    <property type="component" value="Unassembled WGS sequence"/>
</dbReference>
<keyword evidence="3" id="KW-1185">Reference proteome</keyword>
<name>A0A1M5K4A1_9BACI</name>
<proteinExistence type="predicted"/>
<accession>A0A1M5K4A1</accession>